<reference evidence="2" key="1">
    <citation type="submission" date="2018-06" db="EMBL/GenBank/DDBJ databases">
        <authorList>
            <person name="Zhirakovskaya E."/>
        </authorList>
    </citation>
    <scope>NUCLEOTIDE SEQUENCE</scope>
</reference>
<dbReference type="InterPro" id="IPR036866">
    <property type="entry name" value="RibonucZ/Hydroxyglut_hydro"/>
</dbReference>
<feature type="domain" description="Metallo-beta-lactamase" evidence="1">
    <location>
        <begin position="338"/>
        <end position="524"/>
    </location>
</feature>
<dbReference type="SMART" id="SM00849">
    <property type="entry name" value="Lactamase_B"/>
    <property type="match status" value="1"/>
</dbReference>
<organism evidence="2">
    <name type="scientific">hydrothermal vent metagenome</name>
    <dbReference type="NCBI Taxonomy" id="652676"/>
    <lineage>
        <taxon>unclassified sequences</taxon>
        <taxon>metagenomes</taxon>
        <taxon>ecological metagenomes</taxon>
    </lineage>
</organism>
<evidence type="ECO:0000313" key="2">
    <source>
        <dbReference type="EMBL" id="VAX00767.1"/>
    </source>
</evidence>
<dbReference type="Gene3D" id="3.60.15.10">
    <property type="entry name" value="Ribonuclease Z/Hydroxyacylglutathione hydrolase-like"/>
    <property type="match status" value="1"/>
</dbReference>
<dbReference type="EMBL" id="UOFS01000046">
    <property type="protein sequence ID" value="VAX00767.1"/>
    <property type="molecule type" value="Genomic_DNA"/>
</dbReference>
<proteinExistence type="predicted"/>
<dbReference type="PANTHER" id="PTHR42951">
    <property type="entry name" value="METALLO-BETA-LACTAMASE DOMAIN-CONTAINING"/>
    <property type="match status" value="1"/>
</dbReference>
<dbReference type="PANTHER" id="PTHR42951:SF22">
    <property type="entry name" value="METALLO BETA-LACTAMASE SUPERFAMILY LIPOPROTEIN"/>
    <property type="match status" value="1"/>
</dbReference>
<protein>
    <recommendedName>
        <fullName evidence="1">Metallo-beta-lactamase domain-containing protein</fullName>
    </recommendedName>
</protein>
<evidence type="ECO:0000259" key="1">
    <source>
        <dbReference type="SMART" id="SM00849"/>
    </source>
</evidence>
<dbReference type="SUPFAM" id="SSF56281">
    <property type="entry name" value="Metallo-hydrolase/oxidoreductase"/>
    <property type="match status" value="1"/>
</dbReference>
<dbReference type="AlphaFoldDB" id="A0A3B1B6N8"/>
<dbReference type="InterPro" id="IPR050855">
    <property type="entry name" value="NDM-1-like"/>
</dbReference>
<name>A0A3B1B6N8_9ZZZZ</name>
<sequence length="541" mass="60373">MRKYKKIVGIVGIFATLLSSSVIADESNSESLELANSTSGFAKIKVMANSMGGFKSILALEGVEFNVSGSRFEPEQSYKPAGEFIDVGDYNYKFSTILNTQQSRTEWLRDVRFPFIQQFSYTEVINGNFGAVFGFDTVFAAPQAPMLSTRLGAQVKQNIVSSPLALIHRAKQYSDQVQYLGTVKFNDRLQQVVSIPGWNQDIRIYIDVASKLPSKVETLEDDTVYGDAQWEIVFSHWDEVNGIKVPLELHHKLNGREINIETRSSVNLNASIDASLFLIPAELVSDFNADQFAWGVRSSQWFNRFLPFAIPFDLDQRSAATLQMVELAPKVFHAKAITHHSMIIEMDDYLIVTEAPLYEERSQVVISEIKKRWPNKPIKYLVVTHFHNDHIGGVRAYAALGATIIVGSETKDHYEAVFKAPHTVFPDALQNNPVDVKIKTVEAGHDLVLSDGIRNVRVFDVTNRHAIGTLVPFVEDENLLFVSDLYSPGFFADAIPPLFLGWSVDLLAALETSPLDIQWLVGGHGGISSYDTFVAKVQSSL</sequence>
<gene>
    <name evidence="2" type="ORF">MNBD_GAMMA22-885</name>
</gene>
<accession>A0A3B1B6N8</accession>
<dbReference type="InterPro" id="IPR001279">
    <property type="entry name" value="Metallo-B-lactamas"/>
</dbReference>
<dbReference type="Pfam" id="PF00753">
    <property type="entry name" value="Lactamase_B"/>
    <property type="match status" value="1"/>
</dbReference>